<keyword evidence="3" id="KW-0418">Kinase</keyword>
<organism evidence="3 4">
    <name type="scientific">Sediminibacterium ginsengisoli</name>
    <dbReference type="NCBI Taxonomy" id="413434"/>
    <lineage>
        <taxon>Bacteria</taxon>
        <taxon>Pseudomonadati</taxon>
        <taxon>Bacteroidota</taxon>
        <taxon>Chitinophagia</taxon>
        <taxon>Chitinophagales</taxon>
        <taxon>Chitinophagaceae</taxon>
        <taxon>Sediminibacterium</taxon>
    </lineage>
</organism>
<feature type="transmembrane region" description="Helical" evidence="1">
    <location>
        <begin position="7"/>
        <end position="25"/>
    </location>
</feature>
<evidence type="ECO:0000313" key="3">
    <source>
        <dbReference type="EMBL" id="SJZ47589.1"/>
    </source>
</evidence>
<feature type="transmembrane region" description="Helical" evidence="1">
    <location>
        <begin position="142"/>
        <end position="162"/>
    </location>
</feature>
<name>A0A1T4KYT5_9BACT</name>
<reference evidence="3 4" key="1">
    <citation type="submission" date="2017-02" db="EMBL/GenBank/DDBJ databases">
        <authorList>
            <person name="Peterson S.W."/>
        </authorList>
    </citation>
    <scope>NUCLEOTIDE SEQUENCE [LARGE SCALE GENOMIC DNA]</scope>
    <source>
        <strain evidence="3 4">DSM 22335</strain>
    </source>
</reference>
<feature type="transmembrane region" description="Helical" evidence="1">
    <location>
        <begin position="45"/>
        <end position="63"/>
    </location>
</feature>
<proteinExistence type="predicted"/>
<dbReference type="OrthoDB" id="9792992at2"/>
<feature type="domain" description="Signal transduction histidine kinase internal region" evidence="2">
    <location>
        <begin position="175"/>
        <end position="251"/>
    </location>
</feature>
<dbReference type="GO" id="GO:0016020">
    <property type="term" value="C:membrane"/>
    <property type="evidence" value="ECO:0007669"/>
    <property type="project" value="InterPro"/>
</dbReference>
<dbReference type="Gene3D" id="3.30.565.10">
    <property type="entry name" value="Histidine kinase-like ATPase, C-terminal domain"/>
    <property type="match status" value="1"/>
</dbReference>
<dbReference type="PANTHER" id="PTHR34220:SF7">
    <property type="entry name" value="SENSOR HISTIDINE KINASE YPDA"/>
    <property type="match status" value="1"/>
</dbReference>
<dbReference type="InterPro" id="IPR050640">
    <property type="entry name" value="Bact_2-comp_sensor_kinase"/>
</dbReference>
<keyword evidence="3" id="KW-0808">Transferase</keyword>
<accession>A0A1T4KYT5</accession>
<dbReference type="STRING" id="413434.SAMN04488132_102200"/>
<dbReference type="Pfam" id="PF06580">
    <property type="entry name" value="His_kinase"/>
    <property type="match status" value="1"/>
</dbReference>
<evidence type="ECO:0000313" key="4">
    <source>
        <dbReference type="Proteomes" id="UP000190888"/>
    </source>
</evidence>
<keyword evidence="1" id="KW-1133">Transmembrane helix</keyword>
<keyword evidence="4" id="KW-1185">Reference proteome</keyword>
<dbReference type="SUPFAM" id="SSF55874">
    <property type="entry name" value="ATPase domain of HSP90 chaperone/DNA topoisomerase II/histidine kinase"/>
    <property type="match status" value="1"/>
</dbReference>
<protein>
    <submittedName>
        <fullName evidence="3">Histidine kinase</fullName>
    </submittedName>
</protein>
<dbReference type="EMBL" id="FUWH01000002">
    <property type="protein sequence ID" value="SJZ47589.1"/>
    <property type="molecule type" value="Genomic_DNA"/>
</dbReference>
<dbReference type="InterPro" id="IPR010559">
    <property type="entry name" value="Sig_transdc_His_kin_internal"/>
</dbReference>
<dbReference type="PANTHER" id="PTHR34220">
    <property type="entry name" value="SENSOR HISTIDINE KINASE YPDA"/>
    <property type="match status" value="1"/>
</dbReference>
<dbReference type="AlphaFoldDB" id="A0A1T4KYT5"/>
<dbReference type="GO" id="GO:0000155">
    <property type="term" value="F:phosphorelay sensor kinase activity"/>
    <property type="evidence" value="ECO:0007669"/>
    <property type="project" value="InterPro"/>
</dbReference>
<feature type="transmembrane region" description="Helical" evidence="1">
    <location>
        <begin position="72"/>
        <end position="91"/>
    </location>
</feature>
<keyword evidence="1" id="KW-0472">Membrane</keyword>
<evidence type="ECO:0000259" key="2">
    <source>
        <dbReference type="Pfam" id="PF06580"/>
    </source>
</evidence>
<sequence length="363" mass="41719">MKNKASTILAHVTGCLVFLLLPVLFSPGPQTFSETLQNWHTRRDLLIGALFLGIFYLNLQVLIPRFYFRKRYVVFVLLQVICLLAAIFIASKLVPNEFAVMRKAMPPGGRFMPGKMMRNREMMRGFGPRRNDSSWQSLLFEMYHHLFLYLVMLFFAMTIRINRQWEKARQEKLSAELSYLKAQINPHFLFNTLNSIYALAIDKSDQTANAVIKLSEMMRYVLNEADKDKVPLDKELAYIRDYIELQETRFAGSVPISFVISGDTDNRVIAPLILIPFVENAFKHGVNAEENSDIKIDIAITDNSLQMVVINNKVTIARNREEHSGLGIENTKNRLELIYPGSHVLKISDEKDRFIVSLILLLA</sequence>
<gene>
    <name evidence="3" type="ORF">SAMN04488132_102200</name>
</gene>
<dbReference type="RefSeq" id="WP_078830165.1">
    <property type="nucleotide sequence ID" value="NZ_FUWH01000002.1"/>
</dbReference>
<dbReference type="Proteomes" id="UP000190888">
    <property type="component" value="Unassembled WGS sequence"/>
</dbReference>
<evidence type="ECO:0000256" key="1">
    <source>
        <dbReference type="SAM" id="Phobius"/>
    </source>
</evidence>
<keyword evidence="1" id="KW-0812">Transmembrane</keyword>
<dbReference type="InterPro" id="IPR036890">
    <property type="entry name" value="HATPase_C_sf"/>
</dbReference>